<proteinExistence type="predicted"/>
<dbReference type="EMBL" id="LJIG01022635">
    <property type="protein sequence ID" value="KRT79520.1"/>
    <property type="molecule type" value="Genomic_DNA"/>
</dbReference>
<evidence type="ECO:0000313" key="2">
    <source>
        <dbReference type="Proteomes" id="UP000051574"/>
    </source>
</evidence>
<feature type="non-terminal residue" evidence="1">
    <location>
        <position position="1"/>
    </location>
</feature>
<comment type="caution">
    <text evidence="1">The sequence shown here is derived from an EMBL/GenBank/DDBJ whole genome shotgun (WGS) entry which is preliminary data.</text>
</comment>
<keyword evidence="2" id="KW-1185">Reference proteome</keyword>
<dbReference type="Proteomes" id="UP000051574">
    <property type="component" value="Unassembled WGS sequence"/>
</dbReference>
<name>A0A0T6AWB5_9SCAR</name>
<sequence length="713" mass="83816">RIKQQAVALRKYFEKSPQKCLTVYYFMMHLYSISNSEDADLRHLYLNKIIANDNCPMYQDINNIFYNVLLKFKCGTETIHFPVDRKWLPDTTYRSNIILRSNRFLLAMYYSLHRHCKDTFIQDSNKKGKYDLLKYSSDVKSGRIQDRIGDVVVRQASALVENCDTFFDSVFVQKEIVISDKEVIKIMSLLQWQIAFIFYNILLKFKCGTETIHFPVDRKWLPDTTYRSNIILRSNRFLLAMYYSLHRHCKDTFIQDCNKKGKYDLLKYSSDVKSGKIQDRIGDVVVREASALVENCDTFFDSVFTEKEIVISDKEVIKIMSLLQWQIAFVNQLLTHHVNKKEIIKIKEIISNLHVCYKWFIKNCLNKITSLFNMEKDQNIFKIVATINSNLTSYFDRLRKLGRRFQKQSLRPPPLTNSTQLAIIPEYHKLVEVFHLGKSANISKTLTKLSDEGFASLLINLKSKLDYDMQEIPENYNELKEAVGKFVHQVDHDQFEKFYVDYLLITDYLSLITMYQQRNTMEDAPCSVSVPCTLQGVIKQYQTTKDKRLMDEITSQTTQYLLNNPSTMPSKYLNYKSNDENIQEAVLSWHNPILTYLLTSILVTPNSRTLNLKVDLKSYHYAMELYDKFNCLLWKNSYQLSDIECNFMNLENEYIKNKRSNFLQSFGASLNLNVNNKDTTEITNLCLQQIELIETNSQDKKEVWRSFLMECGK</sequence>
<dbReference type="AlphaFoldDB" id="A0A0T6AWB5"/>
<organism evidence="1 2">
    <name type="scientific">Oryctes borbonicus</name>
    <dbReference type="NCBI Taxonomy" id="1629725"/>
    <lineage>
        <taxon>Eukaryota</taxon>
        <taxon>Metazoa</taxon>
        <taxon>Ecdysozoa</taxon>
        <taxon>Arthropoda</taxon>
        <taxon>Hexapoda</taxon>
        <taxon>Insecta</taxon>
        <taxon>Pterygota</taxon>
        <taxon>Neoptera</taxon>
        <taxon>Endopterygota</taxon>
        <taxon>Coleoptera</taxon>
        <taxon>Polyphaga</taxon>
        <taxon>Scarabaeiformia</taxon>
        <taxon>Scarabaeidae</taxon>
        <taxon>Dynastinae</taxon>
        <taxon>Oryctes</taxon>
    </lineage>
</organism>
<dbReference type="OrthoDB" id="422220at2759"/>
<protein>
    <submittedName>
        <fullName evidence="1">Uncharacterized protein</fullName>
    </submittedName>
</protein>
<accession>A0A0T6AWB5</accession>
<gene>
    <name evidence="1" type="ORF">AMK59_8480</name>
</gene>
<feature type="non-terminal residue" evidence="1">
    <location>
        <position position="713"/>
    </location>
</feature>
<reference evidence="1 2" key="1">
    <citation type="submission" date="2015-09" db="EMBL/GenBank/DDBJ databases">
        <title>Draft genome of the scarab beetle Oryctes borbonicus.</title>
        <authorList>
            <person name="Meyer J.M."/>
            <person name="Markov G.V."/>
            <person name="Baskaran P."/>
            <person name="Herrmann M."/>
            <person name="Sommer R.J."/>
            <person name="Roedelsperger C."/>
        </authorList>
    </citation>
    <scope>NUCLEOTIDE SEQUENCE [LARGE SCALE GENOMIC DNA]</scope>
    <source>
        <strain evidence="1">OB123</strain>
        <tissue evidence="1">Whole animal</tissue>
    </source>
</reference>
<evidence type="ECO:0000313" key="1">
    <source>
        <dbReference type="EMBL" id="KRT79520.1"/>
    </source>
</evidence>